<feature type="active site" description="Proton acceptor" evidence="6">
    <location>
        <position position="242"/>
    </location>
</feature>
<dbReference type="GO" id="GO:0009051">
    <property type="term" value="P:pentose-phosphate shunt, oxidative branch"/>
    <property type="evidence" value="ECO:0007669"/>
    <property type="project" value="TreeGrafter"/>
</dbReference>
<dbReference type="KEGG" id="pcx:LPB68_21240"/>
<dbReference type="InterPro" id="IPR036291">
    <property type="entry name" value="NAD(P)-bd_dom_sf"/>
</dbReference>
<dbReference type="RefSeq" id="WP_068655239.1">
    <property type="nucleotide sequence ID" value="NZ_CP017770.1"/>
</dbReference>
<feature type="domain" description="Glucose-6-phosphate dehydrogenase NAD-binding" evidence="7">
    <location>
        <begin position="7"/>
        <end position="189"/>
    </location>
</feature>
<dbReference type="Gene3D" id="3.40.50.720">
    <property type="entry name" value="NAD(P)-binding Rossmann-like Domain"/>
    <property type="match status" value="1"/>
</dbReference>
<evidence type="ECO:0000313" key="9">
    <source>
        <dbReference type="EMBL" id="OAB76489.1"/>
    </source>
</evidence>
<feature type="binding site" evidence="6">
    <location>
        <position position="347"/>
    </location>
    <ligand>
        <name>substrate</name>
    </ligand>
</feature>
<proteinExistence type="inferred from homology"/>
<feature type="binding site" evidence="6">
    <location>
        <position position="218"/>
    </location>
    <ligand>
        <name>substrate</name>
    </ligand>
</feature>
<dbReference type="Proteomes" id="UP000077134">
    <property type="component" value="Unassembled WGS sequence"/>
</dbReference>
<keyword evidence="5 6" id="KW-0119">Carbohydrate metabolism</keyword>
<dbReference type="UniPathway" id="UPA00115">
    <property type="reaction ID" value="UER00408"/>
</dbReference>
<feature type="binding site" evidence="6">
    <location>
        <position position="184"/>
    </location>
    <ligand>
        <name>substrate</name>
    </ligand>
</feature>
<dbReference type="Pfam" id="PF00479">
    <property type="entry name" value="G6PD_N"/>
    <property type="match status" value="1"/>
</dbReference>
<dbReference type="EC" id="1.1.1.49" evidence="6"/>
<dbReference type="OrthoDB" id="9802739at2"/>
<dbReference type="Gene3D" id="3.30.360.10">
    <property type="entry name" value="Dihydrodipicolinate Reductase, domain 2"/>
    <property type="match status" value="1"/>
</dbReference>
<comment type="catalytic activity">
    <reaction evidence="6">
        <text>D-glucose 6-phosphate + NADP(+) = 6-phospho-D-glucono-1,5-lactone + NADPH + H(+)</text>
        <dbReference type="Rhea" id="RHEA:15841"/>
        <dbReference type="ChEBI" id="CHEBI:15378"/>
        <dbReference type="ChEBI" id="CHEBI:57783"/>
        <dbReference type="ChEBI" id="CHEBI:57955"/>
        <dbReference type="ChEBI" id="CHEBI:58349"/>
        <dbReference type="ChEBI" id="CHEBI:61548"/>
        <dbReference type="EC" id="1.1.1.49"/>
    </reaction>
</comment>
<dbReference type="InterPro" id="IPR022674">
    <property type="entry name" value="G6P_DH_NAD-bd"/>
</dbReference>
<dbReference type="GO" id="GO:0050661">
    <property type="term" value="F:NADP binding"/>
    <property type="evidence" value="ECO:0007669"/>
    <property type="project" value="UniProtKB-UniRule"/>
</dbReference>
<comment type="caution">
    <text evidence="9">The sequence shown here is derived from an EMBL/GenBank/DDBJ whole genome shotgun (WGS) entry which is preliminary data.</text>
</comment>
<comment type="pathway">
    <text evidence="1 6">Carbohydrate degradation; pentose phosphate pathway; D-ribulose 5-phosphate from D-glucose 6-phosphate (oxidative stage): step 1/3.</text>
</comment>
<comment type="similarity">
    <text evidence="6">Belongs to the glucose-6-phosphate dehydrogenase family.</text>
</comment>
<evidence type="ECO:0000256" key="3">
    <source>
        <dbReference type="ARBA" id="ARBA00022857"/>
    </source>
</evidence>
<feature type="binding site" evidence="6">
    <location>
        <position position="180"/>
    </location>
    <ligand>
        <name>substrate</name>
    </ligand>
</feature>
<evidence type="ECO:0000259" key="7">
    <source>
        <dbReference type="Pfam" id="PF00479"/>
    </source>
</evidence>
<sequence length="504" mass="57642">MDSMSFILFGATGDLAKRKIYPALYNLFIEGKLSPSFSVIGLGRRELTDEAFQNSVKQSIHTFSRNTPDHQDTMTAFLNVFRYCVLNVNQIGDYYKLLEVVNQREQELNIVENRMFYLSVSPEFFDVIVLNIKESGLGTTQGWKRLIIEKPFGRDLLSAQELNENLSQAFLEEEIFRIDHFLGKPMVQNLDVIESSNPMLQTLWDNHQISNIQIIADETVGVEERAGYYDQAGALRDMFQNHMLQLLMMIAIQVSNKGVAGDVRANKKAIMESLRPLQEEDIIHNVVLGQYIAGELNGNPVIGYADEQGVSANSRIETFMAARLWIDDYFWNKVPIYIRTGKRLKEKATRIVIEFKETLTESKKNKINSNKILVIDISPNEEVYIQINSNNPQNHVASIPERMNCYSNEKNMPEAYEKLILDALCGDATFFAHWDEVELSWKWVQPILNAIDNNLIPLETYEAGSYGPKGSYQLLEVDGHRWALDAFDVNQNPTTSDKEYSYNG</sequence>
<feature type="binding site" evidence="6">
    <location>
        <position position="237"/>
    </location>
    <ligand>
        <name>substrate</name>
    </ligand>
</feature>
<comment type="function">
    <text evidence="6">Catalyzes the oxidation of glucose 6-phosphate to 6-phosphogluconolactone.</text>
</comment>
<dbReference type="EMBL" id="LSFN01000005">
    <property type="protein sequence ID" value="OAB76489.1"/>
    <property type="molecule type" value="Genomic_DNA"/>
</dbReference>
<evidence type="ECO:0000259" key="8">
    <source>
        <dbReference type="Pfam" id="PF02781"/>
    </source>
</evidence>
<feature type="binding site" evidence="6">
    <location>
        <position position="342"/>
    </location>
    <ligand>
        <name>substrate</name>
    </ligand>
</feature>
<accession>A0A167FF17</accession>
<reference evidence="9 10" key="1">
    <citation type="submission" date="2016-02" db="EMBL/GenBank/DDBJ databases">
        <title>Paenibacillus sp. LPB0068, isolated from Crassostrea gigas.</title>
        <authorList>
            <person name="Shin S.-K."/>
            <person name="Yi H."/>
        </authorList>
    </citation>
    <scope>NUCLEOTIDE SEQUENCE [LARGE SCALE GENOMIC DNA]</scope>
    <source>
        <strain evidence="9 10">LPB0068</strain>
    </source>
</reference>
<feature type="binding site" evidence="6">
    <location>
        <position position="44"/>
    </location>
    <ligand>
        <name>NADP(+)</name>
        <dbReference type="ChEBI" id="CHEBI:58349"/>
    </ligand>
</feature>
<dbReference type="GO" id="GO:0006006">
    <property type="term" value="P:glucose metabolic process"/>
    <property type="evidence" value="ECO:0007669"/>
    <property type="project" value="UniProtKB-KW"/>
</dbReference>
<evidence type="ECO:0000256" key="1">
    <source>
        <dbReference type="ARBA" id="ARBA00004937"/>
    </source>
</evidence>
<dbReference type="HAMAP" id="MF_00966">
    <property type="entry name" value="G6PD"/>
    <property type="match status" value="1"/>
</dbReference>
<dbReference type="PIRSF" id="PIRSF000110">
    <property type="entry name" value="G6PD"/>
    <property type="match status" value="1"/>
</dbReference>
<evidence type="ECO:0000256" key="6">
    <source>
        <dbReference type="HAMAP-Rule" id="MF_00966"/>
    </source>
</evidence>
<evidence type="ECO:0000256" key="2">
    <source>
        <dbReference type="ARBA" id="ARBA00022526"/>
    </source>
</evidence>
<organism evidence="9 10">
    <name type="scientific">Paenibacillus crassostreae</name>
    <dbReference type="NCBI Taxonomy" id="1763538"/>
    <lineage>
        <taxon>Bacteria</taxon>
        <taxon>Bacillati</taxon>
        <taxon>Bacillota</taxon>
        <taxon>Bacilli</taxon>
        <taxon>Bacillales</taxon>
        <taxon>Paenibacillaceae</taxon>
        <taxon>Paenibacillus</taxon>
    </lineage>
</organism>
<gene>
    <name evidence="6" type="primary">zwf</name>
    <name evidence="9" type="ORF">PNBC_03500</name>
</gene>
<keyword evidence="3 6" id="KW-0521">NADP</keyword>
<name>A0A167FF17_9BACL</name>
<dbReference type="GO" id="GO:0005829">
    <property type="term" value="C:cytosol"/>
    <property type="evidence" value="ECO:0007669"/>
    <property type="project" value="TreeGrafter"/>
</dbReference>
<keyword evidence="10" id="KW-1185">Reference proteome</keyword>
<keyword evidence="2 6" id="KW-0313">Glucose metabolism</keyword>
<feature type="binding site" evidence="6">
    <location>
        <position position="150"/>
    </location>
    <ligand>
        <name>NADP(+)</name>
        <dbReference type="ChEBI" id="CHEBI:58349"/>
    </ligand>
</feature>
<dbReference type="Pfam" id="PF02781">
    <property type="entry name" value="G6PD_C"/>
    <property type="match status" value="1"/>
</dbReference>
<dbReference type="STRING" id="1763538.LPB68_21240"/>
<keyword evidence="4 6" id="KW-0560">Oxidoreductase</keyword>
<dbReference type="InterPro" id="IPR022675">
    <property type="entry name" value="G6P_DH_C"/>
</dbReference>
<dbReference type="SUPFAM" id="SSF55347">
    <property type="entry name" value="Glyceraldehyde-3-phosphate dehydrogenase-like, C-terminal domain"/>
    <property type="match status" value="1"/>
</dbReference>
<dbReference type="AlphaFoldDB" id="A0A167FF17"/>
<dbReference type="PANTHER" id="PTHR23429">
    <property type="entry name" value="GLUCOSE-6-PHOSPHATE 1-DEHYDROGENASE G6PD"/>
    <property type="match status" value="1"/>
</dbReference>
<feature type="domain" description="Glucose-6-phosphate dehydrogenase C-terminal" evidence="8">
    <location>
        <begin position="195"/>
        <end position="482"/>
    </location>
</feature>
<dbReference type="NCBIfam" id="TIGR00871">
    <property type="entry name" value="zwf"/>
    <property type="match status" value="1"/>
</dbReference>
<dbReference type="PRINTS" id="PR00079">
    <property type="entry name" value="G6PDHDRGNASE"/>
</dbReference>
<dbReference type="PANTHER" id="PTHR23429:SF0">
    <property type="entry name" value="GLUCOSE-6-PHOSPHATE 1-DEHYDROGENASE"/>
    <property type="match status" value="1"/>
</dbReference>
<dbReference type="SUPFAM" id="SSF51735">
    <property type="entry name" value="NAD(P)-binding Rossmann-fold domains"/>
    <property type="match status" value="1"/>
</dbReference>
<protein>
    <recommendedName>
        <fullName evidence="6">Glucose-6-phosphate 1-dehydrogenase</fullName>
        <shortName evidence="6">G6PD</shortName>
        <ecNumber evidence="6">1.1.1.49</ecNumber>
    </recommendedName>
</protein>
<dbReference type="GO" id="GO:0004345">
    <property type="term" value="F:glucose-6-phosphate dehydrogenase activity"/>
    <property type="evidence" value="ECO:0007669"/>
    <property type="project" value="UniProtKB-UniRule"/>
</dbReference>
<evidence type="ECO:0000313" key="10">
    <source>
        <dbReference type="Proteomes" id="UP000077134"/>
    </source>
</evidence>
<evidence type="ECO:0000256" key="4">
    <source>
        <dbReference type="ARBA" id="ARBA00023002"/>
    </source>
</evidence>
<feature type="binding site" evidence="6">
    <location>
        <begin position="10"/>
        <end position="17"/>
    </location>
    <ligand>
        <name>NADP(+)</name>
        <dbReference type="ChEBI" id="CHEBI:58349"/>
    </ligand>
</feature>
<dbReference type="InterPro" id="IPR001282">
    <property type="entry name" value="G6P_DH"/>
</dbReference>
<comment type="caution">
    <text evidence="6">Lacks conserved residue(s) required for the propagation of feature annotation.</text>
</comment>
<evidence type="ECO:0000256" key="5">
    <source>
        <dbReference type="ARBA" id="ARBA00023277"/>
    </source>
</evidence>